<evidence type="ECO:0000313" key="2">
    <source>
        <dbReference type="Proteomes" id="UP000790377"/>
    </source>
</evidence>
<protein>
    <submittedName>
        <fullName evidence="1">P-loop containing nucleoside triphosphate hydrolase protein</fullName>
    </submittedName>
</protein>
<name>A0ACB8AH29_9AGAM</name>
<comment type="caution">
    <text evidence="1">The sequence shown here is derived from an EMBL/GenBank/DDBJ whole genome shotgun (WGS) entry which is preliminary data.</text>
</comment>
<keyword evidence="1" id="KW-0378">Hydrolase</keyword>
<reference evidence="1" key="1">
    <citation type="journal article" date="2021" name="New Phytol.">
        <title>Evolutionary innovations through gain and loss of genes in the ectomycorrhizal Boletales.</title>
        <authorList>
            <person name="Wu G."/>
            <person name="Miyauchi S."/>
            <person name="Morin E."/>
            <person name="Kuo A."/>
            <person name="Drula E."/>
            <person name="Varga T."/>
            <person name="Kohler A."/>
            <person name="Feng B."/>
            <person name="Cao Y."/>
            <person name="Lipzen A."/>
            <person name="Daum C."/>
            <person name="Hundley H."/>
            <person name="Pangilinan J."/>
            <person name="Johnson J."/>
            <person name="Barry K."/>
            <person name="LaButti K."/>
            <person name="Ng V."/>
            <person name="Ahrendt S."/>
            <person name="Min B."/>
            <person name="Choi I.G."/>
            <person name="Park H."/>
            <person name="Plett J.M."/>
            <person name="Magnuson J."/>
            <person name="Spatafora J.W."/>
            <person name="Nagy L.G."/>
            <person name="Henrissat B."/>
            <person name="Grigoriev I.V."/>
            <person name="Yang Z.L."/>
            <person name="Xu J."/>
            <person name="Martin F.M."/>
        </authorList>
    </citation>
    <scope>NUCLEOTIDE SEQUENCE</scope>
    <source>
        <strain evidence="1">ATCC 28755</strain>
    </source>
</reference>
<evidence type="ECO:0000313" key="1">
    <source>
        <dbReference type="EMBL" id="KAH7912535.1"/>
    </source>
</evidence>
<accession>A0ACB8AH29</accession>
<dbReference type="Proteomes" id="UP000790377">
    <property type="component" value="Unassembled WGS sequence"/>
</dbReference>
<organism evidence="1 2">
    <name type="scientific">Hygrophoropsis aurantiaca</name>
    <dbReference type="NCBI Taxonomy" id="72124"/>
    <lineage>
        <taxon>Eukaryota</taxon>
        <taxon>Fungi</taxon>
        <taxon>Dikarya</taxon>
        <taxon>Basidiomycota</taxon>
        <taxon>Agaricomycotina</taxon>
        <taxon>Agaricomycetes</taxon>
        <taxon>Agaricomycetidae</taxon>
        <taxon>Boletales</taxon>
        <taxon>Coniophorineae</taxon>
        <taxon>Hygrophoropsidaceae</taxon>
        <taxon>Hygrophoropsis</taxon>
    </lineage>
</organism>
<dbReference type="EMBL" id="MU267649">
    <property type="protein sequence ID" value="KAH7912535.1"/>
    <property type="molecule type" value="Genomic_DNA"/>
</dbReference>
<keyword evidence="2" id="KW-1185">Reference proteome</keyword>
<gene>
    <name evidence="1" type="ORF">BJ138DRAFT_1125145</name>
</gene>
<proteinExistence type="predicted"/>
<sequence length="1331" mass="144829">MEEIRPATPDEKRPPSEQTHNEDPEPKKSKFSFFSRKKANNSSPDDKLAGDADVATKTEEQFPPVSFSTLFRYSTRFELLLDAIGLVAAAGAGAAQPLMSLLFGNLTQDFVSFGTAELNYTSALQSSNATEIASAYQAVEAAAVGFRRSAASDASYLVYIGVAMFLCTYCYMYTWVYTGEINAKRIRERYLQAVLRQDIAFFDNVGAGEVATRIQTDTHLVQQGMSEKVALVVNFLSAFATGFILAYVREWRLALAMSSILPCIAITGGIMNKFVSKYMQLSLKHVAEGGTLAEEVISTVRTAQAFGTQRILSGLYDTHVDRSRDVDAKAAVFHGCGLAAFFFVIYSAYALAFEFGTTLINQGHATAGEVVNVFLAILIGSFSLALLAPEMQAITHGRGAAAKLFATIERVPDIDSADPGGLKPEKVIGEITLENVKFSYPSRPDVPIVKSLSISFPAGKTAALVGASGSGKSTIVSLIERFYDPLSGSVKLDGVDLRDLNLKWLRSQIGLVSQEPTLFATTIKGNVAHGLINTPWEHASEDEKFKLIKEACIKSNADGFIMKLPNGYDTMVGERGFLLSGGQKQRVAIARAIVSDPRILLLDEATSALDTQSEGIVQDALDKAAAGRTTVTIAHRLSTIKDADQIFVMGEGFVLEHGTHSELLADENGAYSRLVQAQKLREHRENGDEETGGADKAAELEKEAQEEVPLGRKNTTRSVASDLAARRVEERLKVEVNENDYNFFFLFKRIGGMNTGLYKYAIGAFFAALTGMVYPVFGIVYGQAISGFSDTTAGERRFAGDRNALWFFIIAIGSAISIGFQNYYFAASAANLTARLRALTFKAILRQDIEFFDREENSTGALTANLSDNPQKINGLAGVTLGAIVQAFTTLIGGSVIGLAYAWKPALVGMACIPVLVSAGYIRLRVVVLKDQVNKAAHEGSAHLACEAAGSIRTVASLTREDDCLQLYSSSLEEPLQKSNRTALWSNLMYSLSQSMSFFVIALIFWYGSTLVSRFEITTEDFFITLMSTTFGAIQAGNVFSFVPDISSAKGAGAAIVKLIDSVPEIDAESDEGKSIESKNVRGHIRFENVHFRYPTRPGVRVLRDLTLKVEPGTYVALVGASGCGKSTVIQLIERFYDPLAGEIYLDNEPINQFNIQEYRKQIALVSQEPTLYAGTIRFNILLGAIKPTSEVTQEEIEAACRNANILDFIQSLPNGFDTQVGGKGSQLSGGQKQRIAIARALLRNPKVLLLDEATSALDSNSEKIVQEALDRAAKGRTTIAIAHRLSTIQNADCIYFIKEGRVCEAGTHDELLSLHGDYYEYVQLQALSKK</sequence>